<dbReference type="InterPro" id="IPR003594">
    <property type="entry name" value="HATPase_dom"/>
</dbReference>
<proteinExistence type="predicted"/>
<reference evidence="2 3" key="1">
    <citation type="submission" date="2020-08" db="EMBL/GenBank/DDBJ databases">
        <title>Complete Genome Sequence of Effusibacillus dendaii Strain skT53, Isolated from Farmland soil.</title>
        <authorList>
            <person name="Konishi T."/>
            <person name="Kawasaki H."/>
        </authorList>
    </citation>
    <scope>NUCLEOTIDE SEQUENCE [LARGE SCALE GENOMIC DNA]</scope>
    <source>
        <strain evidence="3">skT53</strain>
    </source>
</reference>
<feature type="domain" description="Histidine kinase/HSP90-like ATPase" evidence="1">
    <location>
        <begin position="188"/>
        <end position="301"/>
    </location>
</feature>
<evidence type="ECO:0000313" key="2">
    <source>
        <dbReference type="EMBL" id="BCJ85028.1"/>
    </source>
</evidence>
<organism evidence="2 3">
    <name type="scientific">Effusibacillus dendaii</name>
    <dbReference type="NCBI Taxonomy" id="2743772"/>
    <lineage>
        <taxon>Bacteria</taxon>
        <taxon>Bacillati</taxon>
        <taxon>Bacillota</taxon>
        <taxon>Bacilli</taxon>
        <taxon>Bacillales</taxon>
        <taxon>Alicyclobacillaceae</taxon>
        <taxon>Effusibacillus</taxon>
    </lineage>
</organism>
<dbReference type="Pfam" id="PF13581">
    <property type="entry name" value="HATPase_c_2"/>
    <property type="match status" value="1"/>
</dbReference>
<evidence type="ECO:0000313" key="3">
    <source>
        <dbReference type="Proteomes" id="UP000593802"/>
    </source>
</evidence>
<dbReference type="SUPFAM" id="SSF55874">
    <property type="entry name" value="ATPase domain of HSP90 chaperone/DNA topoisomerase II/histidine kinase"/>
    <property type="match status" value="1"/>
</dbReference>
<dbReference type="CDD" id="cd16936">
    <property type="entry name" value="HATPase_RsbW-like"/>
    <property type="match status" value="1"/>
</dbReference>
<sequence length="309" mass="35583">MDVRGLFNKMFQRQDNSPHDQRIVNPVLPRLSLEFVKERAIIGWMANRMGEYLSWNKGARDFLFFKSFLSKEESDENELLKLSELMFQWCTKGENVPEKIKHKRLAPSLETAFLNVYREYSEYCKRVNSEPAVIAQNDPNGDLNMWGVYRDVMYAATQRRFLLISNDELEVYMQGTILLEQEVKERADIAVCREKTKDVFQTLGIEPSTIMSWQLAISEAVTNILKHAEYGRMSVMENGEEIQVIIMDKGPGFALNELPNTVLMAGYSTKKSLGQGFTLMMKMTHQVLLNTTPNGSTIILIFKKAGRRK</sequence>
<gene>
    <name evidence="2" type="ORF">skT53_00130</name>
</gene>
<evidence type="ECO:0000259" key="1">
    <source>
        <dbReference type="Pfam" id="PF13581"/>
    </source>
</evidence>
<name>A0A7I8D4I6_9BACL</name>
<keyword evidence="3" id="KW-1185">Reference proteome</keyword>
<dbReference type="Proteomes" id="UP000593802">
    <property type="component" value="Chromosome"/>
</dbReference>
<accession>A0A7I8D4I6</accession>
<dbReference type="AlphaFoldDB" id="A0A7I8D4I6"/>
<dbReference type="KEGG" id="eff:skT53_00130"/>
<dbReference type="EMBL" id="AP023366">
    <property type="protein sequence ID" value="BCJ85028.1"/>
    <property type="molecule type" value="Genomic_DNA"/>
</dbReference>
<dbReference type="Gene3D" id="3.30.565.10">
    <property type="entry name" value="Histidine kinase-like ATPase, C-terminal domain"/>
    <property type="match status" value="1"/>
</dbReference>
<dbReference type="RefSeq" id="WP_200759203.1">
    <property type="nucleotide sequence ID" value="NZ_AP023366.1"/>
</dbReference>
<dbReference type="InterPro" id="IPR036890">
    <property type="entry name" value="HATPase_C_sf"/>
</dbReference>
<protein>
    <recommendedName>
        <fullName evidence="1">Histidine kinase/HSP90-like ATPase domain-containing protein</fullName>
    </recommendedName>
</protein>